<proteinExistence type="inferred from homology"/>
<dbReference type="Gene3D" id="3.20.20.100">
    <property type="entry name" value="NADP-dependent oxidoreductase domain"/>
    <property type="match status" value="1"/>
</dbReference>
<sequence>MGVPTIQLGPGGPVFSRVVFGAMRWGSWGHRLSAKDMERLIAQSIALGITTFDHADIYGGYTTEAAFGKALHLQPSLRHDMQLVTKCGIKMPAEQRPGYRLKSYDTSRAHIIASAERSLSNLHTDYLDLLLIHRPSPLLHPDEVAAAFRHLQEAGKVRHFGVSNFTPSQFELLHSRFPLVTNQIEASALHLPPFHDGTIDQALRLGLPPMAWSPLGGGALFQAVPEEREQRLLSTLQPMAKRLSIGIDQLLIAWLLHHPAQILPVLGTARIERAAAAAEACKVKLSDEDWFEIWQAAAGQEVP</sequence>
<dbReference type="Proteomes" id="UP000321580">
    <property type="component" value="Unassembled WGS sequence"/>
</dbReference>
<name>A0A5C6S8W9_9BACT</name>
<keyword evidence="2" id="KW-0560">Oxidoreductase</keyword>
<dbReference type="GO" id="GO:0016491">
    <property type="term" value="F:oxidoreductase activity"/>
    <property type="evidence" value="ECO:0007669"/>
    <property type="project" value="UniProtKB-KW"/>
</dbReference>
<evidence type="ECO:0000313" key="6">
    <source>
        <dbReference type="Proteomes" id="UP000321580"/>
    </source>
</evidence>
<dbReference type="AlphaFoldDB" id="A0A5C6S8W9"/>
<evidence type="ECO:0000313" key="5">
    <source>
        <dbReference type="EMBL" id="TXB70152.1"/>
    </source>
</evidence>
<evidence type="ECO:0000259" key="4">
    <source>
        <dbReference type="Pfam" id="PF00248"/>
    </source>
</evidence>
<dbReference type="PANTHER" id="PTHR43364">
    <property type="entry name" value="NADH-SPECIFIC METHYLGLYOXAL REDUCTASE-RELATED"/>
    <property type="match status" value="1"/>
</dbReference>
<comment type="caution">
    <text evidence="5">The sequence shown here is derived from an EMBL/GenBank/DDBJ whole genome shotgun (WGS) entry which is preliminary data.</text>
</comment>
<accession>A0A5C6S8W9</accession>
<feature type="domain" description="NADP-dependent oxidoreductase" evidence="4">
    <location>
        <begin position="18"/>
        <end position="294"/>
    </location>
</feature>
<keyword evidence="6" id="KW-1185">Reference proteome</keyword>
<gene>
    <name evidence="5" type="ORF">FRY97_00160</name>
</gene>
<dbReference type="GO" id="GO:0005829">
    <property type="term" value="C:cytosol"/>
    <property type="evidence" value="ECO:0007669"/>
    <property type="project" value="TreeGrafter"/>
</dbReference>
<evidence type="ECO:0000256" key="2">
    <source>
        <dbReference type="ARBA" id="ARBA00023002"/>
    </source>
</evidence>
<dbReference type="InterPro" id="IPR036812">
    <property type="entry name" value="NAD(P)_OxRdtase_dom_sf"/>
</dbReference>
<dbReference type="FunFam" id="3.20.20.100:FF:000008">
    <property type="entry name" value="Aldo/keto reductase family oxidoreductase"/>
    <property type="match status" value="1"/>
</dbReference>
<dbReference type="EMBL" id="VOOR01000001">
    <property type="protein sequence ID" value="TXB70152.1"/>
    <property type="molecule type" value="Genomic_DNA"/>
</dbReference>
<dbReference type="InterPro" id="IPR050523">
    <property type="entry name" value="AKR_Detox_Biosynth"/>
</dbReference>
<dbReference type="RefSeq" id="WP_147165380.1">
    <property type="nucleotide sequence ID" value="NZ_VOOR01000001.1"/>
</dbReference>
<dbReference type="SUPFAM" id="SSF51430">
    <property type="entry name" value="NAD(P)-linked oxidoreductase"/>
    <property type="match status" value="1"/>
</dbReference>
<dbReference type="PANTHER" id="PTHR43364:SF1">
    <property type="entry name" value="OXIDOREDUCTASE YDHF"/>
    <property type="match status" value="1"/>
</dbReference>
<comment type="similarity">
    <text evidence="3">Belongs to the aldo/keto reductase family. Aldo/keto reductase 2 subfamily.</text>
</comment>
<dbReference type="Pfam" id="PF00248">
    <property type="entry name" value="Aldo_ket_red"/>
    <property type="match status" value="1"/>
</dbReference>
<evidence type="ECO:0000256" key="1">
    <source>
        <dbReference type="ARBA" id="ARBA00022857"/>
    </source>
</evidence>
<dbReference type="InterPro" id="IPR023210">
    <property type="entry name" value="NADP_OxRdtase_dom"/>
</dbReference>
<keyword evidence="1" id="KW-0521">NADP</keyword>
<dbReference type="CDD" id="cd19092">
    <property type="entry name" value="AKR_BsYcsN_EcYdhF-like"/>
    <property type="match status" value="1"/>
</dbReference>
<evidence type="ECO:0000256" key="3">
    <source>
        <dbReference type="ARBA" id="ARBA00038157"/>
    </source>
</evidence>
<organism evidence="5 6">
    <name type="scientific">Phaeodactylibacter luteus</name>
    <dbReference type="NCBI Taxonomy" id="1564516"/>
    <lineage>
        <taxon>Bacteria</taxon>
        <taxon>Pseudomonadati</taxon>
        <taxon>Bacteroidota</taxon>
        <taxon>Saprospiria</taxon>
        <taxon>Saprospirales</taxon>
        <taxon>Haliscomenobacteraceae</taxon>
        <taxon>Phaeodactylibacter</taxon>
    </lineage>
</organism>
<dbReference type="OrthoDB" id="9773828at2"/>
<protein>
    <submittedName>
        <fullName evidence="5">Aldo/keto reductase</fullName>
    </submittedName>
</protein>
<reference evidence="5 6" key="1">
    <citation type="submission" date="2019-08" db="EMBL/GenBank/DDBJ databases">
        <title>Genome of Phaeodactylibacter luteus.</title>
        <authorList>
            <person name="Bowman J.P."/>
        </authorList>
    </citation>
    <scope>NUCLEOTIDE SEQUENCE [LARGE SCALE GENOMIC DNA]</scope>
    <source>
        <strain evidence="5 6">KCTC 42180</strain>
    </source>
</reference>